<protein>
    <submittedName>
        <fullName evidence="3">Uncharacterized protein</fullName>
    </submittedName>
</protein>
<dbReference type="Proteomes" id="UP000291084">
    <property type="component" value="Chromosome 11"/>
</dbReference>
<sequence length="328" mass="36225">MGKRSPLNCFAAADAKKNKGGTSALRTIKNPIHVDDEPPPSPERPLSRKRKAVTGGDQKASDKGKSIGGVVDPHADRDIPNGVWDAAFNLGHKIEFNFDLAEQKVMEKTSEQKMADNCLEFACRAAVAAWNLAYASNQGNLVTELERLKTEHAKCEQSQKESEEMIVKGREIMENLQKDGVEMKKVKDRLAADLECSKRENEELKKRLITLTGERDALRQTITENQELQDEMTDAIILEHTRGFKKALRQVSYILNVCTEGVNFEIRKDVYQGELVPIDVIPAGSFPDDEPVGTPTEAMATEEAARIETPEGNSGVPAVEDAPVVDLV</sequence>
<evidence type="ECO:0000256" key="2">
    <source>
        <dbReference type="SAM" id="MobiDB-lite"/>
    </source>
</evidence>
<organism evidence="3 4">
    <name type="scientific">Vigna angularis var. angularis</name>
    <dbReference type="NCBI Taxonomy" id="157739"/>
    <lineage>
        <taxon>Eukaryota</taxon>
        <taxon>Viridiplantae</taxon>
        <taxon>Streptophyta</taxon>
        <taxon>Embryophyta</taxon>
        <taxon>Tracheophyta</taxon>
        <taxon>Spermatophyta</taxon>
        <taxon>Magnoliopsida</taxon>
        <taxon>eudicotyledons</taxon>
        <taxon>Gunneridae</taxon>
        <taxon>Pentapetalae</taxon>
        <taxon>rosids</taxon>
        <taxon>fabids</taxon>
        <taxon>Fabales</taxon>
        <taxon>Fabaceae</taxon>
        <taxon>Papilionoideae</taxon>
        <taxon>50 kb inversion clade</taxon>
        <taxon>NPAAA clade</taxon>
        <taxon>indigoferoid/millettioid clade</taxon>
        <taxon>Phaseoleae</taxon>
        <taxon>Vigna</taxon>
    </lineage>
</organism>
<reference evidence="3 4" key="1">
    <citation type="journal article" date="2015" name="Sci. Rep.">
        <title>The power of single molecule real-time sequencing technology in the de novo assembly of a eukaryotic genome.</title>
        <authorList>
            <person name="Sakai H."/>
            <person name="Naito K."/>
            <person name="Ogiso-Tanaka E."/>
            <person name="Takahashi Y."/>
            <person name="Iseki K."/>
            <person name="Muto C."/>
            <person name="Satou K."/>
            <person name="Teruya K."/>
            <person name="Shiroma A."/>
            <person name="Shimoji M."/>
            <person name="Hirano T."/>
            <person name="Itoh T."/>
            <person name="Kaga A."/>
            <person name="Tomooka N."/>
        </authorList>
    </citation>
    <scope>NUCLEOTIDE SEQUENCE [LARGE SCALE GENOMIC DNA]</scope>
    <source>
        <strain evidence="4">cv. Shumari</strain>
    </source>
</reference>
<evidence type="ECO:0000313" key="3">
    <source>
        <dbReference type="EMBL" id="BAU01191.1"/>
    </source>
</evidence>
<gene>
    <name evidence="3" type="primary">Vigan.11G037200</name>
    <name evidence="3" type="ORF">VIGAN_11037200</name>
</gene>
<keyword evidence="4" id="KW-1185">Reference proteome</keyword>
<dbReference type="OrthoDB" id="10505266at2759"/>
<feature type="region of interest" description="Disordered" evidence="2">
    <location>
        <begin position="16"/>
        <end position="69"/>
    </location>
</feature>
<feature type="coiled-coil region" evidence="1">
    <location>
        <begin position="145"/>
        <end position="231"/>
    </location>
</feature>
<proteinExistence type="predicted"/>
<dbReference type="EMBL" id="AP015044">
    <property type="protein sequence ID" value="BAU01191.1"/>
    <property type="molecule type" value="Genomic_DNA"/>
</dbReference>
<name>A0A0S3T7Y6_PHAAN</name>
<dbReference type="AlphaFoldDB" id="A0A0S3T7Y6"/>
<accession>A0A0S3T7Y6</accession>
<evidence type="ECO:0000256" key="1">
    <source>
        <dbReference type="SAM" id="Coils"/>
    </source>
</evidence>
<keyword evidence="1" id="KW-0175">Coiled coil</keyword>
<evidence type="ECO:0000313" key="4">
    <source>
        <dbReference type="Proteomes" id="UP000291084"/>
    </source>
</evidence>